<dbReference type="Proteomes" id="UP000022910">
    <property type="component" value="Unassembled WGS sequence"/>
</dbReference>
<feature type="region of interest" description="Disordered" evidence="1">
    <location>
        <begin position="1"/>
        <end position="35"/>
    </location>
</feature>
<protein>
    <submittedName>
        <fullName evidence="2">Uncharacterized protein</fullName>
    </submittedName>
</protein>
<name>A0A015L1I8_RHIIW</name>
<dbReference type="AlphaFoldDB" id="A0A015L1I8"/>
<evidence type="ECO:0000256" key="1">
    <source>
        <dbReference type="SAM" id="MobiDB-lite"/>
    </source>
</evidence>
<proteinExistence type="predicted"/>
<sequence>MEIGTIEMKGTLFSPDNCKSNTTGEGERAEVGGNELSIDSIPDLEDEIKVESSIKTKLLIRSPPELVSAKELDKEGA</sequence>
<dbReference type="HOGENOM" id="CLU_2639404_0_0_1"/>
<evidence type="ECO:0000313" key="3">
    <source>
        <dbReference type="Proteomes" id="UP000022910"/>
    </source>
</evidence>
<accession>A0A015L1I8</accession>
<evidence type="ECO:0000313" key="2">
    <source>
        <dbReference type="EMBL" id="EXX66231.1"/>
    </source>
</evidence>
<gene>
    <name evidence="2" type="ORF">RirG_125820</name>
</gene>
<reference evidence="2 3" key="1">
    <citation type="submission" date="2014-02" db="EMBL/GenBank/DDBJ databases">
        <title>Single nucleus genome sequencing reveals high similarity among nuclei of an endomycorrhizal fungus.</title>
        <authorList>
            <person name="Lin K."/>
            <person name="Geurts R."/>
            <person name="Zhang Z."/>
            <person name="Limpens E."/>
            <person name="Saunders D.G."/>
            <person name="Mu D."/>
            <person name="Pang E."/>
            <person name="Cao H."/>
            <person name="Cha H."/>
            <person name="Lin T."/>
            <person name="Zhou Q."/>
            <person name="Shang Y."/>
            <person name="Li Y."/>
            <person name="Ivanov S."/>
            <person name="Sharma T."/>
            <person name="Velzen R.V."/>
            <person name="Ruijter N.D."/>
            <person name="Aanen D.K."/>
            <person name="Win J."/>
            <person name="Kamoun S."/>
            <person name="Bisseling T."/>
            <person name="Huang S."/>
        </authorList>
    </citation>
    <scope>NUCLEOTIDE SEQUENCE [LARGE SCALE GENOMIC DNA]</scope>
    <source>
        <strain evidence="3">DAOM197198w</strain>
    </source>
</reference>
<comment type="caution">
    <text evidence="2">The sequence shown here is derived from an EMBL/GenBank/DDBJ whole genome shotgun (WGS) entry which is preliminary data.</text>
</comment>
<keyword evidence="3" id="KW-1185">Reference proteome</keyword>
<dbReference type="EMBL" id="JEMT01019332">
    <property type="protein sequence ID" value="EXX66231.1"/>
    <property type="molecule type" value="Genomic_DNA"/>
</dbReference>
<organism evidence="2 3">
    <name type="scientific">Rhizophagus irregularis (strain DAOM 197198w)</name>
    <name type="common">Glomus intraradices</name>
    <dbReference type="NCBI Taxonomy" id="1432141"/>
    <lineage>
        <taxon>Eukaryota</taxon>
        <taxon>Fungi</taxon>
        <taxon>Fungi incertae sedis</taxon>
        <taxon>Mucoromycota</taxon>
        <taxon>Glomeromycotina</taxon>
        <taxon>Glomeromycetes</taxon>
        <taxon>Glomerales</taxon>
        <taxon>Glomeraceae</taxon>
        <taxon>Rhizophagus</taxon>
    </lineage>
</organism>